<dbReference type="AlphaFoldDB" id="A0A8J5GTV5"/>
<dbReference type="PANTHER" id="PTHR13743">
    <property type="entry name" value="BEIGE/BEACH-RELATED"/>
    <property type="match status" value="1"/>
</dbReference>
<name>A0A8J5GTV5_ZINOF</name>
<protein>
    <recommendedName>
        <fullName evidence="2">DUF4704 domain-containing protein</fullName>
    </recommendedName>
</protein>
<feature type="compositionally biased region" description="Basic and acidic residues" evidence="1">
    <location>
        <begin position="38"/>
        <end position="47"/>
    </location>
</feature>
<comment type="caution">
    <text evidence="3">The sequence shown here is derived from an EMBL/GenBank/DDBJ whole genome shotgun (WGS) entry which is preliminary data.</text>
</comment>
<organism evidence="3 4">
    <name type="scientific">Zingiber officinale</name>
    <name type="common">Ginger</name>
    <name type="synonym">Amomum zingiber</name>
    <dbReference type="NCBI Taxonomy" id="94328"/>
    <lineage>
        <taxon>Eukaryota</taxon>
        <taxon>Viridiplantae</taxon>
        <taxon>Streptophyta</taxon>
        <taxon>Embryophyta</taxon>
        <taxon>Tracheophyta</taxon>
        <taxon>Spermatophyta</taxon>
        <taxon>Magnoliopsida</taxon>
        <taxon>Liliopsida</taxon>
        <taxon>Zingiberales</taxon>
        <taxon>Zingiberaceae</taxon>
        <taxon>Zingiber</taxon>
    </lineage>
</organism>
<keyword evidence="4" id="KW-1185">Reference proteome</keyword>
<feature type="compositionally biased region" description="Basic and acidic residues" evidence="1">
    <location>
        <begin position="265"/>
        <end position="282"/>
    </location>
</feature>
<dbReference type="Proteomes" id="UP000734854">
    <property type="component" value="Unassembled WGS sequence"/>
</dbReference>
<accession>A0A8J5GTV5</accession>
<dbReference type="Pfam" id="PF15787">
    <property type="entry name" value="DUF4704"/>
    <property type="match status" value="1"/>
</dbReference>
<dbReference type="InterPro" id="IPR050865">
    <property type="entry name" value="BEACH_Domain"/>
</dbReference>
<gene>
    <name evidence="3" type="ORF">ZIOFF_024631</name>
</gene>
<feature type="region of interest" description="Disordered" evidence="1">
    <location>
        <begin position="259"/>
        <end position="299"/>
    </location>
</feature>
<evidence type="ECO:0000313" key="4">
    <source>
        <dbReference type="Proteomes" id="UP000734854"/>
    </source>
</evidence>
<evidence type="ECO:0000256" key="1">
    <source>
        <dbReference type="SAM" id="MobiDB-lite"/>
    </source>
</evidence>
<feature type="region of interest" description="Disordered" evidence="1">
    <location>
        <begin position="22"/>
        <end position="56"/>
    </location>
</feature>
<feature type="region of interest" description="Disordered" evidence="1">
    <location>
        <begin position="321"/>
        <end position="347"/>
    </location>
</feature>
<dbReference type="EMBL" id="JACMSC010000007">
    <property type="protein sequence ID" value="KAG6514283.1"/>
    <property type="molecule type" value="Genomic_DNA"/>
</dbReference>
<feature type="compositionally biased region" description="Polar residues" evidence="1">
    <location>
        <begin position="22"/>
        <end position="35"/>
    </location>
</feature>
<proteinExistence type="predicted"/>
<reference evidence="3 4" key="1">
    <citation type="submission" date="2020-08" db="EMBL/GenBank/DDBJ databases">
        <title>Plant Genome Project.</title>
        <authorList>
            <person name="Zhang R.-G."/>
        </authorList>
    </citation>
    <scope>NUCLEOTIDE SEQUENCE [LARGE SCALE GENOMIC DNA]</scope>
    <source>
        <tissue evidence="3">Rhizome</tissue>
    </source>
</reference>
<feature type="domain" description="DUF4704" evidence="2">
    <location>
        <begin position="96"/>
        <end position="204"/>
    </location>
</feature>
<evidence type="ECO:0000259" key="2">
    <source>
        <dbReference type="Pfam" id="PF15787"/>
    </source>
</evidence>
<dbReference type="PANTHER" id="PTHR13743:SF157">
    <property type="entry name" value="BEACH DOMAIN-CONTAINING PROTEIN C2"/>
    <property type="match status" value="1"/>
</dbReference>
<sequence>MLTSTPQPPHDLLHLLRYPKHFSTTTPGQQSQRIMSKNYDKESRWEQDNDSSTSISRSPNFSFWLNGCNVRRQKGDAKINVSTADDGLNLYDYGHHFEHMQLLLILLRSLPYASRAFQVRAIQDLLFLACSNSENRSSMTSMPEWPEWLLEVLISNFEMGLNKDSDGVSIVEIEDLIHNFLIIMLEHSMRRKDGWKDVESTIHCAEWLSIVGGSSTGEQRVRREESLPVFKRRLLGGLLDFSARELQVQSQPILKSRSFHLVAGHSDENGKEKGERGRKEEESGNLGNSQNGVAEVVSSHTSEAVGKMLGFMRKLAMEESSMELATKKEATRSSVEGGSSGVGKEDV</sequence>
<dbReference type="InterPro" id="IPR031570">
    <property type="entry name" value="NBEA/BDCP_DUF4704"/>
</dbReference>
<evidence type="ECO:0000313" key="3">
    <source>
        <dbReference type="EMBL" id="KAG6514283.1"/>
    </source>
</evidence>
<feature type="compositionally biased region" description="Polar residues" evidence="1">
    <location>
        <begin position="285"/>
        <end position="299"/>
    </location>
</feature>